<dbReference type="Pfam" id="PF04964">
    <property type="entry name" value="Flp_Fap"/>
    <property type="match status" value="1"/>
</dbReference>
<reference evidence="2" key="1">
    <citation type="submission" date="2021-03" db="EMBL/GenBank/DDBJ databases">
        <title>Whole genome sequence of Jiella sp. CQZ9-1.</title>
        <authorList>
            <person name="Tuo L."/>
        </authorList>
    </citation>
    <scope>NUCLEOTIDE SEQUENCE</scope>
    <source>
        <strain evidence="2">CQZ9-1</strain>
    </source>
</reference>
<comment type="caution">
    <text evidence="2">The sequence shown here is derived from an EMBL/GenBank/DDBJ whole genome shotgun (WGS) entry which is preliminary data.</text>
</comment>
<proteinExistence type="predicted"/>
<keyword evidence="1" id="KW-0472">Membrane</keyword>
<sequence>MSKLIARFAKNESGATAIEYGLIAGIMAVALIAAFAVLSPQLLKTFTDIANKMKVTS</sequence>
<accession>A0A939FY94</accession>
<evidence type="ECO:0000256" key="1">
    <source>
        <dbReference type="SAM" id="Phobius"/>
    </source>
</evidence>
<gene>
    <name evidence="2" type="ORF">J1C48_07405</name>
</gene>
<evidence type="ECO:0000313" key="3">
    <source>
        <dbReference type="Proteomes" id="UP000664122"/>
    </source>
</evidence>
<protein>
    <submittedName>
        <fullName evidence="2">Flp family type IVb pilin</fullName>
    </submittedName>
</protein>
<keyword evidence="1" id="KW-0812">Transmembrane</keyword>
<organism evidence="2 3">
    <name type="scientific">Jiella flava</name>
    <dbReference type="NCBI Taxonomy" id="2816857"/>
    <lineage>
        <taxon>Bacteria</taxon>
        <taxon>Pseudomonadati</taxon>
        <taxon>Pseudomonadota</taxon>
        <taxon>Alphaproteobacteria</taxon>
        <taxon>Hyphomicrobiales</taxon>
        <taxon>Aurantimonadaceae</taxon>
        <taxon>Jiella</taxon>
    </lineage>
</organism>
<evidence type="ECO:0000313" key="2">
    <source>
        <dbReference type="EMBL" id="MBO0662395.1"/>
    </source>
</evidence>
<feature type="transmembrane region" description="Helical" evidence="1">
    <location>
        <begin position="20"/>
        <end position="43"/>
    </location>
</feature>
<dbReference type="InterPro" id="IPR007047">
    <property type="entry name" value="Flp_Fap"/>
</dbReference>
<keyword evidence="1" id="KW-1133">Transmembrane helix</keyword>
<dbReference type="RefSeq" id="WP_207257192.1">
    <property type="nucleotide sequence ID" value="NZ_JAFMPP010000005.1"/>
</dbReference>
<dbReference type="AlphaFoldDB" id="A0A939FY94"/>
<dbReference type="EMBL" id="JAFMPP010000005">
    <property type="protein sequence ID" value="MBO0662395.1"/>
    <property type="molecule type" value="Genomic_DNA"/>
</dbReference>
<dbReference type="Proteomes" id="UP000664122">
    <property type="component" value="Unassembled WGS sequence"/>
</dbReference>
<keyword evidence="3" id="KW-1185">Reference proteome</keyword>
<name>A0A939FY94_9HYPH</name>